<dbReference type="EMBL" id="OZ023709">
    <property type="protein sequence ID" value="CAK9881701.1"/>
    <property type="molecule type" value="Genomic_DNA"/>
</dbReference>
<gene>
    <name evidence="1" type="ORF">CSSPJE1EN2_LOCUS23057</name>
</gene>
<dbReference type="Proteomes" id="UP001497522">
    <property type="component" value="Chromosome 8"/>
</dbReference>
<reference evidence="1" key="1">
    <citation type="submission" date="2024-03" db="EMBL/GenBank/DDBJ databases">
        <authorList>
            <consortium name="ELIXIR-Norway"/>
            <consortium name="Elixir Norway"/>
        </authorList>
    </citation>
    <scope>NUCLEOTIDE SEQUENCE</scope>
</reference>
<evidence type="ECO:0000313" key="2">
    <source>
        <dbReference type="Proteomes" id="UP001497522"/>
    </source>
</evidence>
<name>A0ABP1BZ24_9BRYO</name>
<evidence type="ECO:0000313" key="1">
    <source>
        <dbReference type="EMBL" id="CAK9881701.1"/>
    </source>
</evidence>
<proteinExistence type="predicted"/>
<accession>A0ABP1BZ24</accession>
<sequence>MSGISAELLQPSNERAVASDTRASFETDCVNVLGWPTCDYVRQRWPRLASCEWPRAASSDVSTLSRPPTPTYTSVSTIRLIAFLHSCRMVRSPRLRKASMCSLAKLSRRSSNRGSVRKARACVNEKIVLRRWQTNICILSTSALLRSRAALTSGHSVRKWCATARKQV</sequence>
<protein>
    <submittedName>
        <fullName evidence="1">Uncharacterized protein</fullName>
    </submittedName>
</protein>
<organism evidence="1 2">
    <name type="scientific">Sphagnum jensenii</name>
    <dbReference type="NCBI Taxonomy" id="128206"/>
    <lineage>
        <taxon>Eukaryota</taxon>
        <taxon>Viridiplantae</taxon>
        <taxon>Streptophyta</taxon>
        <taxon>Embryophyta</taxon>
        <taxon>Bryophyta</taxon>
        <taxon>Sphagnophytina</taxon>
        <taxon>Sphagnopsida</taxon>
        <taxon>Sphagnales</taxon>
        <taxon>Sphagnaceae</taxon>
        <taxon>Sphagnum</taxon>
    </lineage>
</organism>
<keyword evidence="2" id="KW-1185">Reference proteome</keyword>